<dbReference type="InterPro" id="IPR021861">
    <property type="entry name" value="THO_THOC1"/>
</dbReference>
<organism evidence="2 3">
    <name type="scientific">Geodia barretti</name>
    <name type="common">Barrett's horny sponge</name>
    <dbReference type="NCBI Taxonomy" id="519541"/>
    <lineage>
        <taxon>Eukaryota</taxon>
        <taxon>Metazoa</taxon>
        <taxon>Porifera</taxon>
        <taxon>Demospongiae</taxon>
        <taxon>Heteroscleromorpha</taxon>
        <taxon>Tetractinellida</taxon>
        <taxon>Astrophorina</taxon>
        <taxon>Geodiidae</taxon>
        <taxon>Geodia</taxon>
    </lineage>
</organism>
<dbReference type="PANTHER" id="PTHR13265">
    <property type="entry name" value="THO COMPLEX SUBUNIT 1"/>
    <property type="match status" value="1"/>
</dbReference>
<evidence type="ECO:0000313" key="2">
    <source>
        <dbReference type="EMBL" id="CAI7992818.1"/>
    </source>
</evidence>
<proteinExistence type="predicted"/>
<dbReference type="PANTHER" id="PTHR13265:SF0">
    <property type="entry name" value="HPR1"/>
    <property type="match status" value="1"/>
</dbReference>
<feature type="region of interest" description="Disordered" evidence="1">
    <location>
        <begin position="404"/>
        <end position="433"/>
    </location>
</feature>
<dbReference type="Pfam" id="PF11957">
    <property type="entry name" value="efThoc1"/>
    <property type="match status" value="1"/>
</dbReference>
<evidence type="ECO:0000313" key="3">
    <source>
        <dbReference type="Proteomes" id="UP001174909"/>
    </source>
</evidence>
<reference evidence="2" key="1">
    <citation type="submission" date="2023-03" db="EMBL/GenBank/DDBJ databases">
        <authorList>
            <person name="Steffen K."/>
            <person name="Cardenas P."/>
        </authorList>
    </citation>
    <scope>NUCLEOTIDE SEQUENCE</scope>
</reference>
<dbReference type="Proteomes" id="UP001174909">
    <property type="component" value="Unassembled WGS sequence"/>
</dbReference>
<comment type="caution">
    <text evidence="2">The sequence shown here is derived from an EMBL/GenBank/DDBJ whole genome shotgun (WGS) entry which is preliminary data.</text>
</comment>
<accession>A0AA35QVV3</accession>
<sequence length="540" mass="61610">MDEVTIKPGSLELRELFAECIRRPEEEGRVEALKALFRESETNEGDKKSILEQAFRDVLGGIVSPADGADLEVARCTGLVLLAISSAQEGVCHYTLPFIILSDVLECLTLDMCETVFKFVEDRVSTWIQPEFYSSGKNLLLRMSNDLLRRLSSSQNTIFCGRIQLFLARLFPLSEKSALNLMSHFNLDNVTTYNKEAGQGVVMEDTPGGEDEGEVMEVDAQSDDSSLPVDFNLYHKLWALQEIFCQPTQCYTPEQWKVLTVNVEEVLRTFSSFKLEDVQSSRRKNQRPATLVGYSESHYFANFLTSEKLMNLQLRDSHFRRHVLLQLLVLFHYLLGDVKFKSSSHTLQESQTVWVKEVTENVYKLLEETPPQGAEFTDYVRHILMREKHWVAWKNDGCLSYEKPPLATSHDSAPPPYPPREHLGETHASASRQRHDLGNAELTRLWNLCPDNLEACRKKSRNFIPNPQKFITESVEQADPGAQIEPEYKVINNPNFAWQALRLLSQSSSHFFQNTTAQIKSLPEYLEHVAVQTGKDLANQ</sequence>
<dbReference type="GO" id="GO:0000445">
    <property type="term" value="C:THO complex part of transcription export complex"/>
    <property type="evidence" value="ECO:0007669"/>
    <property type="project" value="TreeGrafter"/>
</dbReference>
<name>A0AA35QVV3_GEOBA</name>
<protein>
    <submittedName>
        <fullName evidence="2">THO complex subunit 1</fullName>
    </submittedName>
</protein>
<keyword evidence="3" id="KW-1185">Reference proteome</keyword>
<dbReference type="EMBL" id="CASHTH010000163">
    <property type="protein sequence ID" value="CAI7992818.1"/>
    <property type="molecule type" value="Genomic_DNA"/>
</dbReference>
<gene>
    <name evidence="2" type="ORF">GBAR_LOCUS1135</name>
</gene>
<dbReference type="GO" id="GO:0006406">
    <property type="term" value="P:mRNA export from nucleus"/>
    <property type="evidence" value="ECO:0007669"/>
    <property type="project" value="TreeGrafter"/>
</dbReference>
<dbReference type="AlphaFoldDB" id="A0AA35QVV3"/>
<evidence type="ECO:0000256" key="1">
    <source>
        <dbReference type="SAM" id="MobiDB-lite"/>
    </source>
</evidence>